<organism evidence="2 3">
    <name type="scientific">Knipowitschia caucasica</name>
    <name type="common">Caucasian dwarf goby</name>
    <name type="synonym">Pomatoschistus caucasicus</name>
    <dbReference type="NCBI Taxonomy" id="637954"/>
    <lineage>
        <taxon>Eukaryota</taxon>
        <taxon>Metazoa</taxon>
        <taxon>Chordata</taxon>
        <taxon>Craniata</taxon>
        <taxon>Vertebrata</taxon>
        <taxon>Euteleostomi</taxon>
        <taxon>Actinopterygii</taxon>
        <taxon>Neopterygii</taxon>
        <taxon>Teleostei</taxon>
        <taxon>Neoteleostei</taxon>
        <taxon>Acanthomorphata</taxon>
        <taxon>Gobiaria</taxon>
        <taxon>Gobiiformes</taxon>
        <taxon>Gobioidei</taxon>
        <taxon>Gobiidae</taxon>
        <taxon>Gobiinae</taxon>
        <taxon>Knipowitschia</taxon>
    </lineage>
</organism>
<evidence type="ECO:0000256" key="1">
    <source>
        <dbReference type="SAM" id="MobiDB-lite"/>
    </source>
</evidence>
<keyword evidence="3" id="KW-1185">Reference proteome</keyword>
<dbReference type="AlphaFoldDB" id="A0AAV2LSX7"/>
<dbReference type="Proteomes" id="UP001497482">
    <property type="component" value="Chromosome 4"/>
</dbReference>
<reference evidence="2 3" key="1">
    <citation type="submission" date="2024-04" db="EMBL/GenBank/DDBJ databases">
        <authorList>
            <person name="Waldvogel A.-M."/>
            <person name="Schoenle A."/>
        </authorList>
    </citation>
    <scope>NUCLEOTIDE SEQUENCE [LARGE SCALE GENOMIC DNA]</scope>
</reference>
<gene>
    <name evidence="2" type="ORF">KC01_LOCUS30666</name>
</gene>
<accession>A0AAV2LSX7</accession>
<name>A0AAV2LSX7_KNICA</name>
<feature type="region of interest" description="Disordered" evidence="1">
    <location>
        <begin position="1"/>
        <end position="26"/>
    </location>
</feature>
<evidence type="ECO:0000313" key="2">
    <source>
        <dbReference type="EMBL" id="CAL1602934.1"/>
    </source>
</evidence>
<sequence>MCSSGRALVDSLPRVEGPQPREDKNVVTQKTVTCKADIIWRLCGGSKDLSWQRDTLLPPPPRADAILEAADRDPFYCSSHREGFREEKMQIQQLVTATEWNEEQRPP</sequence>
<evidence type="ECO:0000313" key="3">
    <source>
        <dbReference type="Proteomes" id="UP001497482"/>
    </source>
</evidence>
<protein>
    <submittedName>
        <fullName evidence="2">Uncharacterized protein</fullName>
    </submittedName>
</protein>
<dbReference type="EMBL" id="OZ035826">
    <property type="protein sequence ID" value="CAL1602934.1"/>
    <property type="molecule type" value="Genomic_DNA"/>
</dbReference>
<proteinExistence type="predicted"/>